<evidence type="ECO:0000313" key="3">
    <source>
        <dbReference type="Proteomes" id="UP000176774"/>
    </source>
</evidence>
<dbReference type="Gene3D" id="3.90.550.10">
    <property type="entry name" value="Spore Coat Polysaccharide Biosynthesis Protein SpsA, Chain A"/>
    <property type="match status" value="1"/>
</dbReference>
<proteinExistence type="predicted"/>
<dbReference type="Proteomes" id="UP000176774">
    <property type="component" value="Unassembled WGS sequence"/>
</dbReference>
<evidence type="ECO:0000313" key="2">
    <source>
        <dbReference type="EMBL" id="OGZ72552.1"/>
    </source>
</evidence>
<evidence type="ECO:0000259" key="1">
    <source>
        <dbReference type="Pfam" id="PF00535"/>
    </source>
</evidence>
<organism evidence="2 3">
    <name type="scientific">Candidatus Staskawiczbacteria bacterium RIFCSPLOWO2_01_FULL_38_12b</name>
    <dbReference type="NCBI Taxonomy" id="1802214"/>
    <lineage>
        <taxon>Bacteria</taxon>
        <taxon>Candidatus Staskawicziibacteriota</taxon>
    </lineage>
</organism>
<dbReference type="InterPro" id="IPR050834">
    <property type="entry name" value="Glycosyltransf_2"/>
</dbReference>
<dbReference type="SUPFAM" id="SSF53448">
    <property type="entry name" value="Nucleotide-diphospho-sugar transferases"/>
    <property type="match status" value="1"/>
</dbReference>
<comment type="caution">
    <text evidence="2">The sequence shown here is derived from an EMBL/GenBank/DDBJ whole genome shotgun (WGS) entry which is preliminary data.</text>
</comment>
<dbReference type="Pfam" id="PF00535">
    <property type="entry name" value="Glycos_transf_2"/>
    <property type="match status" value="1"/>
</dbReference>
<dbReference type="PANTHER" id="PTHR43685:SF11">
    <property type="entry name" value="GLYCOSYLTRANSFERASE TAGX-RELATED"/>
    <property type="match status" value="1"/>
</dbReference>
<accession>A0A1G2ICS6</accession>
<sequence length="299" mass="35365">MEIIKTNFNIESPLVSVIIPTYNRKELVARAVNSVFEQTYKNIEIIVIDDASDDDTFEVIRELSKKDARMFILRNETNLGLAITLNKAIQFSHGEYIARLDDDDFWCNIKKLEKQVDFLEKNKEYALVGGGAVKINKEGKQILRYLLPEHDEDIREKILIDGVFAHVTVLFRKSVFEESGGYDENLNGFEDWDLWLKLGKFGKLYNFQEYFTTYSGHQKNNLGYLDKKNNRKEKLDISIALKKRYKNYYPGYKKAILSCWISYFYSFLPFLQRFYPLLVKVKMFFLNNYYIKIPKKNEF</sequence>
<protein>
    <recommendedName>
        <fullName evidence="1">Glycosyltransferase 2-like domain-containing protein</fullName>
    </recommendedName>
</protein>
<dbReference type="EMBL" id="MHPA01000025">
    <property type="protein sequence ID" value="OGZ72552.1"/>
    <property type="molecule type" value="Genomic_DNA"/>
</dbReference>
<dbReference type="InterPro" id="IPR001173">
    <property type="entry name" value="Glyco_trans_2-like"/>
</dbReference>
<dbReference type="STRING" id="1802214.A2908_01625"/>
<reference evidence="2 3" key="1">
    <citation type="journal article" date="2016" name="Nat. Commun.">
        <title>Thousands of microbial genomes shed light on interconnected biogeochemical processes in an aquifer system.</title>
        <authorList>
            <person name="Anantharaman K."/>
            <person name="Brown C.T."/>
            <person name="Hug L.A."/>
            <person name="Sharon I."/>
            <person name="Castelle C.J."/>
            <person name="Probst A.J."/>
            <person name="Thomas B.C."/>
            <person name="Singh A."/>
            <person name="Wilkins M.J."/>
            <person name="Karaoz U."/>
            <person name="Brodie E.L."/>
            <person name="Williams K.H."/>
            <person name="Hubbard S.S."/>
            <person name="Banfield J.F."/>
        </authorList>
    </citation>
    <scope>NUCLEOTIDE SEQUENCE [LARGE SCALE GENOMIC DNA]</scope>
</reference>
<name>A0A1G2ICS6_9BACT</name>
<dbReference type="InterPro" id="IPR029044">
    <property type="entry name" value="Nucleotide-diphossugar_trans"/>
</dbReference>
<dbReference type="CDD" id="cd00761">
    <property type="entry name" value="Glyco_tranf_GTA_type"/>
    <property type="match status" value="1"/>
</dbReference>
<gene>
    <name evidence="2" type="ORF">A2908_01625</name>
</gene>
<dbReference type="AlphaFoldDB" id="A0A1G2ICS6"/>
<feature type="domain" description="Glycosyltransferase 2-like" evidence="1">
    <location>
        <begin position="16"/>
        <end position="178"/>
    </location>
</feature>
<dbReference type="PANTHER" id="PTHR43685">
    <property type="entry name" value="GLYCOSYLTRANSFERASE"/>
    <property type="match status" value="1"/>
</dbReference>